<evidence type="ECO:0000313" key="2">
    <source>
        <dbReference type="EMBL" id="ONK80584.1"/>
    </source>
</evidence>
<reference evidence="3" key="1">
    <citation type="journal article" date="2017" name="Nat. Commun.">
        <title>The asparagus genome sheds light on the origin and evolution of a young Y chromosome.</title>
        <authorList>
            <person name="Harkess A."/>
            <person name="Zhou J."/>
            <person name="Xu C."/>
            <person name="Bowers J.E."/>
            <person name="Van der Hulst R."/>
            <person name="Ayyampalayam S."/>
            <person name="Mercati F."/>
            <person name="Riccardi P."/>
            <person name="McKain M.R."/>
            <person name="Kakrana A."/>
            <person name="Tang H."/>
            <person name="Ray J."/>
            <person name="Groenendijk J."/>
            <person name="Arikit S."/>
            <person name="Mathioni S.M."/>
            <person name="Nakano M."/>
            <person name="Shan H."/>
            <person name="Telgmann-Rauber A."/>
            <person name="Kanno A."/>
            <person name="Yue Z."/>
            <person name="Chen H."/>
            <person name="Li W."/>
            <person name="Chen Y."/>
            <person name="Xu X."/>
            <person name="Zhang Y."/>
            <person name="Luo S."/>
            <person name="Chen H."/>
            <person name="Gao J."/>
            <person name="Mao Z."/>
            <person name="Pires J.C."/>
            <person name="Luo M."/>
            <person name="Kudrna D."/>
            <person name="Wing R.A."/>
            <person name="Meyers B.C."/>
            <person name="Yi K."/>
            <person name="Kong H."/>
            <person name="Lavrijsen P."/>
            <person name="Sunseri F."/>
            <person name="Falavigna A."/>
            <person name="Ye Y."/>
            <person name="Leebens-Mack J.H."/>
            <person name="Chen G."/>
        </authorList>
    </citation>
    <scope>NUCLEOTIDE SEQUENCE [LARGE SCALE GENOMIC DNA]</scope>
    <source>
        <strain evidence="3">cv. DH0086</strain>
    </source>
</reference>
<evidence type="ECO:0000313" key="3">
    <source>
        <dbReference type="Proteomes" id="UP000243459"/>
    </source>
</evidence>
<sequence>MNGICSHNRKGRGIKFLSGITIGDFTNLQSRWNCIPYRQRRALKEEEEEGASLEKEKSAPRHQRTKKSIGLLNAAAGAAGGRGMGGFGAGGAVGGRGFSGVA</sequence>
<name>A0A5P1FRF2_ASPOF</name>
<evidence type="ECO:0000256" key="1">
    <source>
        <dbReference type="SAM" id="MobiDB-lite"/>
    </source>
</evidence>
<dbReference type="Proteomes" id="UP000243459">
    <property type="component" value="Chromosome 1"/>
</dbReference>
<proteinExistence type="predicted"/>
<gene>
    <name evidence="2" type="ORF">A4U43_C01F19470</name>
</gene>
<protein>
    <submittedName>
        <fullName evidence="2">Uncharacterized protein</fullName>
    </submittedName>
</protein>
<dbReference type="EMBL" id="CM007381">
    <property type="protein sequence ID" value="ONK80584.1"/>
    <property type="molecule type" value="Genomic_DNA"/>
</dbReference>
<dbReference type="AlphaFoldDB" id="A0A5P1FRF2"/>
<accession>A0A5P1FRF2</accession>
<feature type="region of interest" description="Disordered" evidence="1">
    <location>
        <begin position="45"/>
        <end position="67"/>
    </location>
</feature>
<dbReference type="Gramene" id="ONK80584">
    <property type="protein sequence ID" value="ONK80584"/>
    <property type="gene ID" value="A4U43_C01F19470"/>
</dbReference>
<organism evidence="2 3">
    <name type="scientific">Asparagus officinalis</name>
    <name type="common">Garden asparagus</name>
    <dbReference type="NCBI Taxonomy" id="4686"/>
    <lineage>
        <taxon>Eukaryota</taxon>
        <taxon>Viridiplantae</taxon>
        <taxon>Streptophyta</taxon>
        <taxon>Embryophyta</taxon>
        <taxon>Tracheophyta</taxon>
        <taxon>Spermatophyta</taxon>
        <taxon>Magnoliopsida</taxon>
        <taxon>Liliopsida</taxon>
        <taxon>Asparagales</taxon>
        <taxon>Asparagaceae</taxon>
        <taxon>Asparagoideae</taxon>
        <taxon>Asparagus</taxon>
    </lineage>
</organism>
<keyword evidence="3" id="KW-1185">Reference proteome</keyword>